<dbReference type="GO" id="GO:0004659">
    <property type="term" value="F:prenyltransferase activity"/>
    <property type="evidence" value="ECO:0007669"/>
    <property type="project" value="InterPro"/>
</dbReference>
<comment type="cofactor">
    <cofactor evidence="1">
        <name>Mg(2+)</name>
        <dbReference type="ChEBI" id="CHEBI:18420"/>
    </cofactor>
</comment>
<dbReference type="Pfam" id="PF00348">
    <property type="entry name" value="polyprenyl_synt"/>
    <property type="match status" value="1"/>
</dbReference>
<dbReference type="RefSeq" id="WP_328596302.1">
    <property type="nucleotide sequence ID" value="NZ_VUNR01000002.1"/>
</dbReference>
<keyword evidence="4" id="KW-0479">Metal-binding</keyword>
<dbReference type="InterPro" id="IPR000092">
    <property type="entry name" value="Polyprenyl_synt"/>
</dbReference>
<dbReference type="Proteomes" id="UP000433181">
    <property type="component" value="Unassembled WGS sequence"/>
</dbReference>
<keyword evidence="5" id="KW-0460">Magnesium</keyword>
<comment type="similarity">
    <text evidence="2 6">Belongs to the FPP/GGPP synthase family.</text>
</comment>
<dbReference type="SUPFAM" id="SSF48576">
    <property type="entry name" value="Terpenoid synthases"/>
    <property type="match status" value="1"/>
</dbReference>
<evidence type="ECO:0000256" key="3">
    <source>
        <dbReference type="ARBA" id="ARBA00022679"/>
    </source>
</evidence>
<evidence type="ECO:0000313" key="8">
    <source>
        <dbReference type="Proteomes" id="UP000433181"/>
    </source>
</evidence>
<evidence type="ECO:0000256" key="2">
    <source>
        <dbReference type="ARBA" id="ARBA00006706"/>
    </source>
</evidence>
<dbReference type="EMBL" id="VUNR01000002">
    <property type="protein sequence ID" value="MSU07590.1"/>
    <property type="molecule type" value="Genomic_DNA"/>
</dbReference>
<dbReference type="PANTHER" id="PTHR12001">
    <property type="entry name" value="GERANYLGERANYL PYROPHOSPHATE SYNTHASE"/>
    <property type="match status" value="1"/>
</dbReference>
<comment type="caution">
    <text evidence="7">The sequence shown here is derived from an EMBL/GenBank/DDBJ whole genome shotgun (WGS) entry which is preliminary data.</text>
</comment>
<dbReference type="GO" id="GO:0046872">
    <property type="term" value="F:metal ion binding"/>
    <property type="evidence" value="ECO:0007669"/>
    <property type="project" value="UniProtKB-KW"/>
</dbReference>
<reference evidence="7 8" key="1">
    <citation type="submission" date="2019-08" db="EMBL/GenBank/DDBJ databases">
        <title>In-depth cultivation of the pig gut microbiome towards novel bacterial diversity and tailored functional studies.</title>
        <authorList>
            <person name="Wylensek D."/>
            <person name="Hitch T.C.A."/>
            <person name="Clavel T."/>
        </authorList>
    </citation>
    <scope>NUCLEOTIDE SEQUENCE [LARGE SCALE GENOMIC DNA]</scope>
    <source>
        <strain evidence="7 8">WCA-693-APC-5D-A</strain>
    </source>
</reference>
<dbReference type="PROSITE" id="PS00723">
    <property type="entry name" value="POLYPRENYL_SYNTHASE_1"/>
    <property type="match status" value="1"/>
</dbReference>
<dbReference type="AlphaFoldDB" id="A0A6I2UD17"/>
<dbReference type="InterPro" id="IPR033749">
    <property type="entry name" value="Polyprenyl_synt_CS"/>
</dbReference>
<organism evidence="7 8">
    <name type="scientific">Anaerovibrio slackiae</name>
    <dbReference type="NCBI Taxonomy" id="2652309"/>
    <lineage>
        <taxon>Bacteria</taxon>
        <taxon>Bacillati</taxon>
        <taxon>Bacillota</taxon>
        <taxon>Negativicutes</taxon>
        <taxon>Selenomonadales</taxon>
        <taxon>Selenomonadaceae</taxon>
        <taxon>Anaerovibrio</taxon>
    </lineage>
</organism>
<sequence>MLANKMFDLIKNDLAELEVALQEAVSAPEKVITEIGTHLVKSGGKRLRPAIYFLAARCGEKFSLQEAMPLGVALEMMHMASLVHDDVIDSAATRRGSATANAKWGNQISILAGDYLFAKAFALVAESNYSKRVDRQLARLICDLSSGELIQNKEIYHASCDVDEYFERIAKKTANFIAIACQLGGDVAKLPEGYIQALYDFGYNVGMAFQLTDDLLDLTSDAKTLGKPAGNDILQGIVTLPAIRALEISPDRDELRQIVTDRNMTPEMVQRALEIVRASDGIEFTRKKVEEFLEGAVAALPEEMPEEIRESYRMIVSFVGGRKF</sequence>
<gene>
    <name evidence="7" type="ORF">FYJ84_01070</name>
</gene>
<dbReference type="PANTHER" id="PTHR12001:SF69">
    <property type="entry name" value="ALL TRANS-POLYPRENYL-DIPHOSPHATE SYNTHASE PDSS1"/>
    <property type="match status" value="1"/>
</dbReference>
<name>A0A6I2UD17_9FIRM</name>
<dbReference type="GO" id="GO:0008299">
    <property type="term" value="P:isoprenoid biosynthetic process"/>
    <property type="evidence" value="ECO:0007669"/>
    <property type="project" value="InterPro"/>
</dbReference>
<evidence type="ECO:0000256" key="1">
    <source>
        <dbReference type="ARBA" id="ARBA00001946"/>
    </source>
</evidence>
<evidence type="ECO:0000256" key="6">
    <source>
        <dbReference type="RuleBase" id="RU004466"/>
    </source>
</evidence>
<keyword evidence="3 6" id="KW-0808">Transferase</keyword>
<dbReference type="Gene3D" id="1.10.600.10">
    <property type="entry name" value="Farnesyl Diphosphate Synthase"/>
    <property type="match status" value="1"/>
</dbReference>
<evidence type="ECO:0000256" key="5">
    <source>
        <dbReference type="ARBA" id="ARBA00022842"/>
    </source>
</evidence>
<dbReference type="InterPro" id="IPR008949">
    <property type="entry name" value="Isoprenoid_synthase_dom_sf"/>
</dbReference>
<dbReference type="CDD" id="cd00685">
    <property type="entry name" value="Trans_IPPS_HT"/>
    <property type="match status" value="1"/>
</dbReference>
<proteinExistence type="inferred from homology"/>
<dbReference type="SFLD" id="SFLDS00005">
    <property type="entry name" value="Isoprenoid_Synthase_Type_I"/>
    <property type="match status" value="1"/>
</dbReference>
<dbReference type="PROSITE" id="PS00444">
    <property type="entry name" value="POLYPRENYL_SYNTHASE_2"/>
    <property type="match status" value="1"/>
</dbReference>
<evidence type="ECO:0000256" key="4">
    <source>
        <dbReference type="ARBA" id="ARBA00022723"/>
    </source>
</evidence>
<evidence type="ECO:0000313" key="7">
    <source>
        <dbReference type="EMBL" id="MSU07590.1"/>
    </source>
</evidence>
<keyword evidence="8" id="KW-1185">Reference proteome</keyword>
<protein>
    <submittedName>
        <fullName evidence="7">Polyprenyl synthetase family protein</fullName>
    </submittedName>
</protein>
<accession>A0A6I2UD17</accession>
<dbReference type="GeneID" id="96777498"/>